<evidence type="ECO:0000256" key="3">
    <source>
        <dbReference type="ARBA" id="ARBA00016118"/>
    </source>
</evidence>
<dbReference type="Pfam" id="PF03750">
    <property type="entry name" value="Csm2_III-A"/>
    <property type="match status" value="1"/>
</dbReference>
<evidence type="ECO:0000256" key="6">
    <source>
        <dbReference type="ARBA" id="ARBA00031723"/>
    </source>
</evidence>
<accession>A0A2Z6IAW1</accession>
<dbReference type="KEGG" id="sutt:SUTMEG_09310"/>
<evidence type="ECO:0000256" key="4">
    <source>
        <dbReference type="ARBA" id="ARBA00022884"/>
    </source>
</evidence>
<dbReference type="EMBL" id="AP018786">
    <property type="protein sequence ID" value="BBF23040.1"/>
    <property type="molecule type" value="Genomic_DNA"/>
</dbReference>
<sequence length="143" mass="16493">MSYSNTNTSSSPVEWTVTLKLDPPLAGDLFSTQAERAARKCRSSKTENKSTQIRRFYDELVLWHEQVKTAPDPKAKFREIEPYLQMLRAKAAYARARKLIDENFRVLVNALLDGIKDPASLENGKLFFEAFLGFRKFLEMNEK</sequence>
<dbReference type="AlphaFoldDB" id="A0A2Z6IAW1"/>
<evidence type="ECO:0000256" key="2">
    <source>
        <dbReference type="ARBA" id="ARBA00006896"/>
    </source>
</evidence>
<protein>
    <recommendedName>
        <fullName evidence="3">CRISPR system Cms protein Csm2</fullName>
    </recommendedName>
    <alternativeName>
        <fullName evidence="6">CRISPR type III A-associated protein Csm2</fullName>
    </alternativeName>
</protein>
<dbReference type="GO" id="GO:0003723">
    <property type="term" value="F:RNA binding"/>
    <property type="evidence" value="ECO:0007669"/>
    <property type="project" value="UniProtKB-KW"/>
</dbReference>
<keyword evidence="5" id="KW-0051">Antiviral defense</keyword>
<comment type="function">
    <text evidence="1">This subunit may be involved in monitoring complementarity of crRNA and target RNA.</text>
</comment>
<dbReference type="Proteomes" id="UP000271003">
    <property type="component" value="Chromosome"/>
</dbReference>
<dbReference type="GO" id="GO:0051607">
    <property type="term" value="P:defense response to virus"/>
    <property type="evidence" value="ECO:0007669"/>
    <property type="project" value="UniProtKB-KW"/>
</dbReference>
<evidence type="ECO:0000313" key="8">
    <source>
        <dbReference type="Proteomes" id="UP000271003"/>
    </source>
</evidence>
<evidence type="ECO:0000256" key="5">
    <source>
        <dbReference type="ARBA" id="ARBA00023118"/>
    </source>
</evidence>
<name>A0A2Z6IAW1_9BURK</name>
<dbReference type="InterPro" id="IPR010149">
    <property type="entry name" value="CRISPR-assoc_prot_Csm2_III-A"/>
</dbReference>
<evidence type="ECO:0000313" key="7">
    <source>
        <dbReference type="EMBL" id="BBF23040.1"/>
    </source>
</evidence>
<dbReference type="RefSeq" id="WP_120176690.1">
    <property type="nucleotide sequence ID" value="NZ_AP018786.1"/>
</dbReference>
<keyword evidence="4" id="KW-0694">RNA-binding</keyword>
<dbReference type="OrthoDB" id="9803002at2"/>
<reference evidence="7 8" key="1">
    <citation type="journal article" date="2018" name="Int. J. Syst. Evol. Microbiol.">
        <title>Mesosutterella multiformis gen. nov., sp. nov., a member of the family Sutterellaceae and Sutterella megalosphaeroides sp. nov., isolated from human faeces.</title>
        <authorList>
            <person name="Sakamoto M."/>
            <person name="Ikeyama N."/>
            <person name="Kunihiro T."/>
            <person name="Iino T."/>
            <person name="Yuki M."/>
            <person name="Ohkuma M."/>
        </authorList>
    </citation>
    <scope>NUCLEOTIDE SEQUENCE [LARGE SCALE GENOMIC DNA]</scope>
    <source>
        <strain evidence="7 8">6FBBBH3</strain>
    </source>
</reference>
<organism evidence="7 8">
    <name type="scientific">Sutterella megalosphaeroides</name>
    <dbReference type="NCBI Taxonomy" id="2494234"/>
    <lineage>
        <taxon>Bacteria</taxon>
        <taxon>Pseudomonadati</taxon>
        <taxon>Pseudomonadota</taxon>
        <taxon>Betaproteobacteria</taxon>
        <taxon>Burkholderiales</taxon>
        <taxon>Sutterellaceae</taxon>
        <taxon>Sutterella</taxon>
    </lineage>
</organism>
<keyword evidence="8" id="KW-1185">Reference proteome</keyword>
<dbReference type="NCBIfam" id="TIGR01870">
    <property type="entry name" value="cas_TM1810_Csm2"/>
    <property type="match status" value="1"/>
</dbReference>
<proteinExistence type="inferred from homology"/>
<comment type="similarity">
    <text evidence="2">Belongs to the CRISPR-associated Csm2 family.</text>
</comment>
<evidence type="ECO:0000256" key="1">
    <source>
        <dbReference type="ARBA" id="ARBA00003640"/>
    </source>
</evidence>
<gene>
    <name evidence="7" type="primary">csm2</name>
    <name evidence="7" type="ORF">SUTMEG_09310</name>
</gene>